<accession>A0A7N9AWT6</accession>
<reference evidence="9" key="1">
    <citation type="submission" date="2025-08" db="UniProtKB">
        <authorList>
            <consortium name="Ensembl"/>
        </authorList>
    </citation>
    <scope>IDENTIFICATION</scope>
</reference>
<evidence type="ECO:0000256" key="4">
    <source>
        <dbReference type="ARBA" id="ARBA00022695"/>
    </source>
</evidence>
<feature type="transmembrane region" description="Helical" evidence="8">
    <location>
        <begin position="21"/>
        <end position="50"/>
    </location>
</feature>
<dbReference type="OrthoDB" id="423533at2759"/>
<evidence type="ECO:0000256" key="1">
    <source>
        <dbReference type="ARBA" id="ARBA00009558"/>
    </source>
</evidence>
<dbReference type="Proteomes" id="UP000261640">
    <property type="component" value="Unplaced"/>
</dbReference>
<feature type="transmembrane region" description="Helical" evidence="8">
    <location>
        <begin position="333"/>
        <end position="351"/>
    </location>
</feature>
<evidence type="ECO:0000256" key="6">
    <source>
        <dbReference type="ARBA" id="ARBA00047597"/>
    </source>
</evidence>
<evidence type="ECO:0000256" key="7">
    <source>
        <dbReference type="RuleBase" id="RU361228"/>
    </source>
</evidence>
<keyword evidence="8" id="KW-0812">Transmembrane</keyword>
<keyword evidence="5 7" id="KW-0521">NADP</keyword>
<dbReference type="GeneTree" id="ENSGT01030000234601"/>
<keyword evidence="4" id="KW-0548">Nucleotidyltransferase</keyword>
<keyword evidence="8" id="KW-1133">Transmembrane helix</keyword>
<comment type="similarity">
    <text evidence="1 7">Belongs to the Arg-specific ADP-ribosyltransferase family.</text>
</comment>
<dbReference type="Pfam" id="PF01129">
    <property type="entry name" value="ART"/>
    <property type="match status" value="1"/>
</dbReference>
<keyword evidence="3 7" id="KW-0808">Transferase</keyword>
<evidence type="ECO:0000256" key="8">
    <source>
        <dbReference type="SAM" id="Phobius"/>
    </source>
</evidence>
<evidence type="ECO:0000313" key="9">
    <source>
        <dbReference type="Ensembl" id="ENSMAMP00000050059.1"/>
    </source>
</evidence>
<dbReference type="Ensembl" id="ENSMAMT00000044165.1">
    <property type="protein sequence ID" value="ENSMAMP00000050059.1"/>
    <property type="gene ID" value="ENSMAMG00000028159.1"/>
</dbReference>
<organism evidence="9 10">
    <name type="scientific">Mastacembelus armatus</name>
    <name type="common">zig-zag eel</name>
    <dbReference type="NCBI Taxonomy" id="205130"/>
    <lineage>
        <taxon>Eukaryota</taxon>
        <taxon>Metazoa</taxon>
        <taxon>Chordata</taxon>
        <taxon>Craniata</taxon>
        <taxon>Vertebrata</taxon>
        <taxon>Euteleostomi</taxon>
        <taxon>Actinopterygii</taxon>
        <taxon>Neopterygii</taxon>
        <taxon>Teleostei</taxon>
        <taxon>Neoteleostei</taxon>
        <taxon>Acanthomorphata</taxon>
        <taxon>Anabantaria</taxon>
        <taxon>Synbranchiformes</taxon>
        <taxon>Mastacembelidae</taxon>
        <taxon>Mastacembelus</taxon>
    </lineage>
</organism>
<evidence type="ECO:0000256" key="2">
    <source>
        <dbReference type="ARBA" id="ARBA00022676"/>
    </source>
</evidence>
<sequence length="352" mass="40925">MLLLKTRKDMKFEKRPWCELISLRNWATVWCLVLVVALLLYYDLFLILWWPQNPAEETKTGPLPLDMDMATSSVDDMFDGCQSETASVIHLFGVFEWHYNRNFSIAWASAERNAKKPVHKHLNNDHTTVMYIYTKVKHVQQNFNKAVKTGKHAYGTGRFKFHYFYFYLTEAIQILHRNQTACRATYHRTWNQFNHVINTNMRFGSFTLAASTKQAFGSNGNMSCFQIYTCFGADITYYSTINHIGQVLIPPYEVFRIIDVQTNDPWCRVVYKLQSTKTPRRDLNCKLNQRQIKPYFAAATTHWHPSSVGMMLAYAILLIITSLVLIKLRQKCFVATVLGALLVLMLTVLMLK</sequence>
<protein>
    <recommendedName>
        <fullName evidence="7">NAD(P)(+)--arginine ADP-ribosyltransferase</fullName>
        <ecNumber evidence="7">2.4.2.31</ecNumber>
    </recommendedName>
    <alternativeName>
        <fullName evidence="7">Mono(ADP-ribosyl)transferase</fullName>
    </alternativeName>
</protein>
<dbReference type="InParanoid" id="A0A7N9AWT6"/>
<reference evidence="9" key="2">
    <citation type="submission" date="2025-09" db="UniProtKB">
        <authorList>
            <consortium name="Ensembl"/>
        </authorList>
    </citation>
    <scope>IDENTIFICATION</scope>
</reference>
<proteinExistence type="inferred from homology"/>
<comment type="catalytic activity">
    <reaction evidence="6 7">
        <text>L-arginyl-[protein] + NAD(+) = N(omega)-(ADP-D-ribosyl)-L-arginyl-[protein] + nicotinamide + H(+)</text>
        <dbReference type="Rhea" id="RHEA:19149"/>
        <dbReference type="Rhea" id="RHEA-COMP:10532"/>
        <dbReference type="Rhea" id="RHEA-COMP:15087"/>
        <dbReference type="ChEBI" id="CHEBI:15378"/>
        <dbReference type="ChEBI" id="CHEBI:17154"/>
        <dbReference type="ChEBI" id="CHEBI:29965"/>
        <dbReference type="ChEBI" id="CHEBI:57540"/>
        <dbReference type="ChEBI" id="CHEBI:142554"/>
        <dbReference type="EC" id="2.4.2.31"/>
    </reaction>
</comment>
<dbReference type="GO" id="GO:0106274">
    <property type="term" value="F:NAD+-protein-arginine ADP-ribosyltransferase activity"/>
    <property type="evidence" value="ECO:0007669"/>
    <property type="project" value="UniProtKB-EC"/>
</dbReference>
<feature type="transmembrane region" description="Helical" evidence="8">
    <location>
        <begin position="308"/>
        <end position="326"/>
    </location>
</feature>
<dbReference type="EC" id="2.4.2.31" evidence="7"/>
<dbReference type="PANTHER" id="PTHR10339">
    <property type="entry name" value="ADP-RIBOSYLTRANSFERASE"/>
    <property type="match status" value="1"/>
</dbReference>
<evidence type="ECO:0000256" key="5">
    <source>
        <dbReference type="ARBA" id="ARBA00022857"/>
    </source>
</evidence>
<dbReference type="SUPFAM" id="SSF56399">
    <property type="entry name" value="ADP-ribosylation"/>
    <property type="match status" value="1"/>
</dbReference>
<dbReference type="GO" id="GO:0016779">
    <property type="term" value="F:nucleotidyltransferase activity"/>
    <property type="evidence" value="ECO:0007669"/>
    <property type="project" value="UniProtKB-KW"/>
</dbReference>
<dbReference type="Gene3D" id="3.90.176.10">
    <property type="entry name" value="Toxin ADP-ribosyltransferase, Chain A, domain 1"/>
    <property type="match status" value="1"/>
</dbReference>
<dbReference type="PANTHER" id="PTHR10339:SF27">
    <property type="entry name" value="NAD(P)(+)--ARGININE ADP-RIBOSYLTRANSFERASE"/>
    <property type="match status" value="1"/>
</dbReference>
<evidence type="ECO:0000256" key="3">
    <source>
        <dbReference type="ARBA" id="ARBA00022679"/>
    </source>
</evidence>
<dbReference type="InterPro" id="IPR050999">
    <property type="entry name" value="ADP-ribosyltransferase_ARG"/>
</dbReference>
<dbReference type="PRINTS" id="PR00970">
    <property type="entry name" value="RIBTRNSFRASE"/>
</dbReference>
<keyword evidence="8" id="KW-0472">Membrane</keyword>
<keyword evidence="2 7" id="KW-0328">Glycosyltransferase</keyword>
<dbReference type="AlphaFoldDB" id="A0A7N9AWT6"/>
<dbReference type="GeneID" id="113128768"/>
<keyword evidence="10" id="KW-1185">Reference proteome</keyword>
<evidence type="ECO:0000313" key="10">
    <source>
        <dbReference type="Proteomes" id="UP000261640"/>
    </source>
</evidence>
<dbReference type="InterPro" id="IPR000768">
    <property type="entry name" value="ART"/>
</dbReference>
<keyword evidence="7" id="KW-0520">NAD</keyword>
<dbReference type="GO" id="GO:0003950">
    <property type="term" value="F:NAD+ poly-ADP-ribosyltransferase activity"/>
    <property type="evidence" value="ECO:0007669"/>
    <property type="project" value="TreeGrafter"/>
</dbReference>
<name>A0A7N9AWT6_9TELE</name>
<dbReference type="RefSeq" id="XP_026160096.1">
    <property type="nucleotide sequence ID" value="XM_026304311.2"/>
</dbReference>